<feature type="domain" description="Helicase ATP-binding" evidence="9">
    <location>
        <begin position="70"/>
        <end position="239"/>
    </location>
</feature>
<organism evidence="12 13">
    <name type="scientific">Candidatus Wildermuthbacteria bacterium RIFCSPHIGHO2_02_FULL_47_12</name>
    <dbReference type="NCBI Taxonomy" id="1802451"/>
    <lineage>
        <taxon>Bacteria</taxon>
        <taxon>Candidatus Wildermuthiibacteriota</taxon>
    </lineage>
</organism>
<dbReference type="InterPro" id="IPR027417">
    <property type="entry name" value="P-loop_NTPase"/>
</dbReference>
<feature type="short sequence motif" description="Q motif" evidence="6">
    <location>
        <begin position="39"/>
        <end position="67"/>
    </location>
</feature>
<feature type="domain" description="DEAD-box RNA helicase Q" evidence="11">
    <location>
        <begin position="39"/>
        <end position="67"/>
    </location>
</feature>
<dbReference type="InterPro" id="IPR001650">
    <property type="entry name" value="Helicase_C-like"/>
</dbReference>
<dbReference type="GO" id="GO:0005829">
    <property type="term" value="C:cytosol"/>
    <property type="evidence" value="ECO:0007669"/>
    <property type="project" value="TreeGrafter"/>
</dbReference>
<dbReference type="STRING" id="1802451.A3C82_02130"/>
<evidence type="ECO:0000256" key="3">
    <source>
        <dbReference type="ARBA" id="ARBA00022806"/>
    </source>
</evidence>
<dbReference type="PROSITE" id="PS00039">
    <property type="entry name" value="DEAD_ATP_HELICASE"/>
    <property type="match status" value="1"/>
</dbReference>
<evidence type="ECO:0000256" key="6">
    <source>
        <dbReference type="PROSITE-ProRule" id="PRU00552"/>
    </source>
</evidence>
<dbReference type="EMBL" id="MHTW01000028">
    <property type="protein sequence ID" value="OHA66649.1"/>
    <property type="molecule type" value="Genomic_DNA"/>
</dbReference>
<comment type="similarity">
    <text evidence="5 7">Belongs to the DEAD box helicase family.</text>
</comment>
<dbReference type="GO" id="GO:0003676">
    <property type="term" value="F:nucleic acid binding"/>
    <property type="evidence" value="ECO:0007669"/>
    <property type="project" value="InterPro"/>
</dbReference>
<dbReference type="CDD" id="cd18787">
    <property type="entry name" value="SF2_C_DEAD"/>
    <property type="match status" value="1"/>
</dbReference>
<dbReference type="Proteomes" id="UP000176901">
    <property type="component" value="Unassembled WGS sequence"/>
</dbReference>
<dbReference type="PROSITE" id="PS51195">
    <property type="entry name" value="Q_MOTIF"/>
    <property type="match status" value="1"/>
</dbReference>
<dbReference type="PANTHER" id="PTHR47959:SF1">
    <property type="entry name" value="ATP-DEPENDENT RNA HELICASE DBPA"/>
    <property type="match status" value="1"/>
</dbReference>
<dbReference type="InterPro" id="IPR014014">
    <property type="entry name" value="RNA_helicase_DEAD_Q_motif"/>
</dbReference>
<dbReference type="InterPro" id="IPR044742">
    <property type="entry name" value="DEAD/DEAH_RhlB"/>
</dbReference>
<dbReference type="Pfam" id="PF00270">
    <property type="entry name" value="DEAD"/>
    <property type="match status" value="1"/>
</dbReference>
<reference evidence="12 13" key="1">
    <citation type="journal article" date="2016" name="Nat. Commun.">
        <title>Thousands of microbial genomes shed light on interconnected biogeochemical processes in an aquifer system.</title>
        <authorList>
            <person name="Anantharaman K."/>
            <person name="Brown C.T."/>
            <person name="Hug L.A."/>
            <person name="Sharon I."/>
            <person name="Castelle C.J."/>
            <person name="Probst A.J."/>
            <person name="Thomas B.C."/>
            <person name="Singh A."/>
            <person name="Wilkins M.J."/>
            <person name="Karaoz U."/>
            <person name="Brodie E.L."/>
            <person name="Williams K.H."/>
            <person name="Hubbard S.S."/>
            <person name="Banfield J.F."/>
        </authorList>
    </citation>
    <scope>NUCLEOTIDE SEQUENCE [LARGE SCALE GENOMIC DNA]</scope>
</reference>
<name>A0A1G2R2M9_9BACT</name>
<dbReference type="SUPFAM" id="SSF52540">
    <property type="entry name" value="P-loop containing nucleoside triphosphate hydrolases"/>
    <property type="match status" value="1"/>
</dbReference>
<keyword evidence="3 7" id="KW-0347">Helicase</keyword>
<evidence type="ECO:0000256" key="2">
    <source>
        <dbReference type="ARBA" id="ARBA00022801"/>
    </source>
</evidence>
<keyword evidence="2 7" id="KW-0378">Hydrolase</keyword>
<proteinExistence type="inferred from homology"/>
<protein>
    <recommendedName>
        <fullName evidence="14">DEAD/DEAH box helicase</fullName>
    </recommendedName>
</protein>
<comment type="caution">
    <text evidence="12">The sequence shown here is derived from an EMBL/GenBank/DDBJ whole genome shotgun (WGS) entry which is preliminary data.</text>
</comment>
<dbReference type="Gene3D" id="3.40.50.300">
    <property type="entry name" value="P-loop containing nucleotide triphosphate hydrolases"/>
    <property type="match status" value="2"/>
</dbReference>
<dbReference type="PROSITE" id="PS51194">
    <property type="entry name" value="HELICASE_CTER"/>
    <property type="match status" value="1"/>
</dbReference>
<dbReference type="InterPro" id="IPR050079">
    <property type="entry name" value="DEAD_box_RNA_helicase"/>
</dbReference>
<feature type="compositionally biased region" description="Pro residues" evidence="8">
    <location>
        <begin position="401"/>
        <end position="410"/>
    </location>
</feature>
<dbReference type="SMART" id="SM00487">
    <property type="entry name" value="DEXDc"/>
    <property type="match status" value="1"/>
</dbReference>
<dbReference type="CDD" id="cd00268">
    <property type="entry name" value="DEADc"/>
    <property type="match status" value="1"/>
</dbReference>
<dbReference type="GO" id="GO:0005524">
    <property type="term" value="F:ATP binding"/>
    <property type="evidence" value="ECO:0007669"/>
    <property type="project" value="UniProtKB-KW"/>
</dbReference>
<evidence type="ECO:0000256" key="4">
    <source>
        <dbReference type="ARBA" id="ARBA00022840"/>
    </source>
</evidence>
<evidence type="ECO:0000256" key="5">
    <source>
        <dbReference type="ARBA" id="ARBA00038437"/>
    </source>
</evidence>
<gene>
    <name evidence="12" type="ORF">A3C82_02130</name>
</gene>
<evidence type="ECO:0000256" key="8">
    <source>
        <dbReference type="SAM" id="MobiDB-lite"/>
    </source>
</evidence>
<keyword evidence="1 7" id="KW-0547">Nucleotide-binding</keyword>
<dbReference type="PANTHER" id="PTHR47959">
    <property type="entry name" value="ATP-DEPENDENT RNA HELICASE RHLE-RELATED"/>
    <property type="match status" value="1"/>
</dbReference>
<dbReference type="InterPro" id="IPR014001">
    <property type="entry name" value="Helicase_ATP-bd"/>
</dbReference>
<dbReference type="InterPro" id="IPR000629">
    <property type="entry name" value="RNA-helicase_DEAD-box_CS"/>
</dbReference>
<evidence type="ECO:0000256" key="7">
    <source>
        <dbReference type="RuleBase" id="RU000492"/>
    </source>
</evidence>
<evidence type="ECO:0000259" key="9">
    <source>
        <dbReference type="PROSITE" id="PS51192"/>
    </source>
</evidence>
<keyword evidence="4 7" id="KW-0067">ATP-binding</keyword>
<dbReference type="Pfam" id="PF00271">
    <property type="entry name" value="Helicase_C"/>
    <property type="match status" value="1"/>
</dbReference>
<accession>A0A1G2R2M9</accession>
<dbReference type="SMART" id="SM00490">
    <property type="entry name" value="HELICc"/>
    <property type="match status" value="1"/>
</dbReference>
<feature type="domain" description="Helicase C-terminal" evidence="10">
    <location>
        <begin position="266"/>
        <end position="409"/>
    </location>
</feature>
<sequence length="450" mass="50064">MAGRVFFCMIQQTRIVHAHNNSESQTRLRSPQATYGGQGGFSGLGIAPKLLEVLASLKFQTPTPIQAKAIPAAIEGKDMIGIAQTGTGKTLAFGIPLIQRLMQTGQGMGLVIVPTRELALQDNEALESLGRAFHVKTAVLIGGVAMGYQLRMLQRRPHIIIGTPGRIIDHLRQRTLDLRLVNILILDEADRMLDMGFAPQVNQILEAVPKDRQTMLFSATMPENIVKIATRHMKLPVRVEVAQSGTAAERVEHELFVARKDQKARLLDKVLSEHKGSVLLFSRTKHGAKKICRDIKAMGHSAAEIHSNKSLAQRREALEGFKLGKYRVLVATDIASRGIDVKGIEVVINYDLPENPEDYVHRIGRTGRAGQAGRAISFVVPEQRYKVKAIERLTRSSFPISPLPELPPARPSVHVIDEDRRPTFSRRTQTHVRRDYSGQRSSHRPSSFRR</sequence>
<evidence type="ECO:0000259" key="10">
    <source>
        <dbReference type="PROSITE" id="PS51194"/>
    </source>
</evidence>
<feature type="region of interest" description="Disordered" evidence="8">
    <location>
        <begin position="400"/>
        <end position="450"/>
    </location>
</feature>
<dbReference type="AlphaFoldDB" id="A0A1G2R2M9"/>
<feature type="compositionally biased region" description="Basic residues" evidence="8">
    <location>
        <begin position="441"/>
        <end position="450"/>
    </location>
</feature>
<evidence type="ECO:0000313" key="13">
    <source>
        <dbReference type="Proteomes" id="UP000176901"/>
    </source>
</evidence>
<evidence type="ECO:0000313" key="12">
    <source>
        <dbReference type="EMBL" id="OHA66649.1"/>
    </source>
</evidence>
<dbReference type="GO" id="GO:0016787">
    <property type="term" value="F:hydrolase activity"/>
    <property type="evidence" value="ECO:0007669"/>
    <property type="project" value="UniProtKB-KW"/>
</dbReference>
<evidence type="ECO:0008006" key="14">
    <source>
        <dbReference type="Google" id="ProtNLM"/>
    </source>
</evidence>
<evidence type="ECO:0000259" key="11">
    <source>
        <dbReference type="PROSITE" id="PS51195"/>
    </source>
</evidence>
<dbReference type="GO" id="GO:0003724">
    <property type="term" value="F:RNA helicase activity"/>
    <property type="evidence" value="ECO:0007669"/>
    <property type="project" value="InterPro"/>
</dbReference>
<dbReference type="InterPro" id="IPR011545">
    <property type="entry name" value="DEAD/DEAH_box_helicase_dom"/>
</dbReference>
<dbReference type="PROSITE" id="PS51192">
    <property type="entry name" value="HELICASE_ATP_BIND_1"/>
    <property type="match status" value="1"/>
</dbReference>
<evidence type="ECO:0000256" key="1">
    <source>
        <dbReference type="ARBA" id="ARBA00022741"/>
    </source>
</evidence>